<feature type="repeat" description="ANK" evidence="3">
    <location>
        <begin position="201"/>
        <end position="233"/>
    </location>
</feature>
<evidence type="ECO:0000313" key="6">
    <source>
        <dbReference type="Proteomes" id="UP001187734"/>
    </source>
</evidence>
<feature type="repeat" description="ANK" evidence="3">
    <location>
        <begin position="102"/>
        <end position="134"/>
    </location>
</feature>
<feature type="repeat" description="ANK" evidence="3">
    <location>
        <begin position="484"/>
        <end position="516"/>
    </location>
</feature>
<feature type="repeat" description="ANK" evidence="3">
    <location>
        <begin position="268"/>
        <end position="302"/>
    </location>
</feature>
<feature type="repeat" description="ANK" evidence="3">
    <location>
        <begin position="346"/>
        <end position="378"/>
    </location>
</feature>
<keyword evidence="6" id="KW-1185">Reference proteome</keyword>
<feature type="repeat" description="ANK" evidence="3">
    <location>
        <begin position="234"/>
        <end position="267"/>
    </location>
</feature>
<dbReference type="PANTHER" id="PTHR24123:SF33">
    <property type="entry name" value="PROTEIN HOS4"/>
    <property type="match status" value="1"/>
</dbReference>
<dbReference type="PRINTS" id="PR01415">
    <property type="entry name" value="ANKYRIN"/>
</dbReference>
<dbReference type="InterPro" id="IPR002110">
    <property type="entry name" value="Ankyrin_rpt"/>
</dbReference>
<dbReference type="SMART" id="SM00248">
    <property type="entry name" value="ANK"/>
    <property type="match status" value="13"/>
</dbReference>
<feature type="region of interest" description="Disordered" evidence="4">
    <location>
        <begin position="29"/>
        <end position="50"/>
    </location>
</feature>
<dbReference type="InterPro" id="IPR036770">
    <property type="entry name" value="Ankyrin_rpt-contain_sf"/>
</dbReference>
<accession>A0AAE8MKM9</accession>
<dbReference type="SUPFAM" id="SSF48403">
    <property type="entry name" value="Ankyrin repeat"/>
    <property type="match status" value="2"/>
</dbReference>
<proteinExistence type="predicted"/>
<dbReference type="InterPro" id="IPR051165">
    <property type="entry name" value="Multifunctional_ANK_Repeat"/>
</dbReference>
<feature type="repeat" description="ANK" evidence="3">
    <location>
        <begin position="418"/>
        <end position="450"/>
    </location>
</feature>
<dbReference type="PROSITE" id="PS50088">
    <property type="entry name" value="ANK_REPEAT"/>
    <property type="match status" value="10"/>
</dbReference>
<dbReference type="AlphaFoldDB" id="A0AAE8MKM9"/>
<dbReference type="Pfam" id="PF12796">
    <property type="entry name" value="Ank_2"/>
    <property type="match status" value="4"/>
</dbReference>
<feature type="compositionally biased region" description="Acidic residues" evidence="4">
    <location>
        <begin position="29"/>
        <end position="45"/>
    </location>
</feature>
<keyword evidence="2 3" id="KW-0040">ANK repeat</keyword>
<dbReference type="PROSITE" id="PS50297">
    <property type="entry name" value="ANK_REP_REGION"/>
    <property type="match status" value="8"/>
</dbReference>
<evidence type="ECO:0000256" key="4">
    <source>
        <dbReference type="SAM" id="MobiDB-lite"/>
    </source>
</evidence>
<evidence type="ECO:0000256" key="1">
    <source>
        <dbReference type="ARBA" id="ARBA00022737"/>
    </source>
</evidence>
<dbReference type="PANTHER" id="PTHR24123">
    <property type="entry name" value="ANKYRIN REPEAT-CONTAINING"/>
    <property type="match status" value="1"/>
</dbReference>
<protein>
    <recommendedName>
        <fullName evidence="7">Ankyrin</fullName>
    </recommendedName>
</protein>
<feature type="repeat" description="ANK" evidence="3">
    <location>
        <begin position="451"/>
        <end position="483"/>
    </location>
</feature>
<keyword evidence="1" id="KW-0677">Repeat</keyword>
<dbReference type="EMBL" id="ONZP01000608">
    <property type="protein sequence ID" value="SPJ88067.1"/>
    <property type="molecule type" value="Genomic_DNA"/>
</dbReference>
<feature type="repeat" description="ANK" evidence="3">
    <location>
        <begin position="168"/>
        <end position="200"/>
    </location>
</feature>
<feature type="repeat" description="ANK" evidence="3">
    <location>
        <begin position="135"/>
        <end position="167"/>
    </location>
</feature>
<organism evidence="5 6">
    <name type="scientific">Fusarium torulosum</name>
    <dbReference type="NCBI Taxonomy" id="33205"/>
    <lineage>
        <taxon>Eukaryota</taxon>
        <taxon>Fungi</taxon>
        <taxon>Dikarya</taxon>
        <taxon>Ascomycota</taxon>
        <taxon>Pezizomycotina</taxon>
        <taxon>Sordariomycetes</taxon>
        <taxon>Hypocreomycetidae</taxon>
        <taxon>Hypocreales</taxon>
        <taxon>Nectriaceae</taxon>
        <taxon>Fusarium</taxon>
    </lineage>
</organism>
<comment type="caution">
    <text evidence="5">The sequence shown here is derived from an EMBL/GenBank/DDBJ whole genome shotgun (WGS) entry which is preliminary data.</text>
</comment>
<dbReference type="Gene3D" id="1.25.40.20">
    <property type="entry name" value="Ankyrin repeat-containing domain"/>
    <property type="match status" value="4"/>
</dbReference>
<dbReference type="Proteomes" id="UP001187734">
    <property type="component" value="Unassembled WGS sequence"/>
</dbReference>
<sequence length="604" mass="65486">MDSYFGASMANLSIDDRLQLLSALIDDSSEESSLESDENEEETAEGSEAKVVSHQAAIFMMDSARRFVQNQPLVNAAIRGDINLLRSLLQQPTTGINTKDGIGETALFAAVCHDQIEAATLLLESNADPNIKCSNTWTALHAVARSGNRALATLLLSWNANTAVVDTAGWSPLHVSSLYGTSAIADILLDANANSNARALDHRTALHTAVDYGHREVIQTLVRHNAELDAKDDEGRTPLHIAAMERPFPPPVSLLLDLGATPGLVDNNGYTALHMAVTAGHDPDLAVVPLLLHGAIADVAAFDGWTPLLLAIKYNDEPGTHRAAVLNTLIETNAIDINRVSSISGERTTPLLLAIEVRSQRAVEILIRHGADVKLAGEQDGKSITPVLKAAACYDPEEPKLLQALFNAGIDPREKMRFGITLTHIAALKGNVESLKLLLEHNADVNAADERGGTPLHLAARNSNPDCVSLLLQHGANVNAKAIDRSTPLHDAAKEVDEESIRLLLDAGADTTVRLSGGGMQSPVDFLRERFRTAENEQLRGECRRILLMMMERVAERDPQIREIISDPQEGWLGEALYLQPPIENNERPQGITVAEIRRRYQGS</sequence>
<evidence type="ECO:0000256" key="2">
    <source>
        <dbReference type="ARBA" id="ARBA00023043"/>
    </source>
</evidence>
<evidence type="ECO:0008006" key="7">
    <source>
        <dbReference type="Google" id="ProtNLM"/>
    </source>
</evidence>
<reference evidence="5" key="1">
    <citation type="submission" date="2018-03" db="EMBL/GenBank/DDBJ databases">
        <authorList>
            <person name="Guldener U."/>
        </authorList>
    </citation>
    <scope>NUCLEOTIDE SEQUENCE</scope>
</reference>
<evidence type="ECO:0000313" key="5">
    <source>
        <dbReference type="EMBL" id="SPJ88067.1"/>
    </source>
</evidence>
<name>A0AAE8MKM9_9HYPO</name>
<gene>
    <name evidence="5" type="ORF">FTOL_12536</name>
</gene>
<evidence type="ECO:0000256" key="3">
    <source>
        <dbReference type="PROSITE-ProRule" id="PRU00023"/>
    </source>
</evidence>